<protein>
    <submittedName>
        <fullName evidence="1">Uncharacterized protein</fullName>
    </submittedName>
</protein>
<proteinExistence type="predicted"/>
<dbReference type="EMBL" id="NUVX01000067">
    <property type="protein sequence ID" value="PFJ31894.1"/>
    <property type="molecule type" value="Genomic_DNA"/>
</dbReference>
<gene>
    <name evidence="1" type="ORF">COJ15_29785</name>
</gene>
<name>A0A9X6ZQK6_BACTU</name>
<dbReference type="AlphaFoldDB" id="A0A9X6ZQK6"/>
<organism evidence="1 2">
    <name type="scientific">Bacillus thuringiensis</name>
    <dbReference type="NCBI Taxonomy" id="1428"/>
    <lineage>
        <taxon>Bacteria</taxon>
        <taxon>Bacillati</taxon>
        <taxon>Bacillota</taxon>
        <taxon>Bacilli</taxon>
        <taxon>Bacillales</taxon>
        <taxon>Bacillaceae</taxon>
        <taxon>Bacillus</taxon>
        <taxon>Bacillus cereus group</taxon>
    </lineage>
</organism>
<reference evidence="1 2" key="1">
    <citation type="submission" date="2017-09" db="EMBL/GenBank/DDBJ databases">
        <title>Large-scale bioinformatics analysis of Bacillus genomes uncovers conserved roles of natural products in bacterial physiology.</title>
        <authorList>
            <consortium name="Agbiome Team Llc"/>
            <person name="Bleich R.M."/>
            <person name="Grubbs K.J."/>
            <person name="Santa Maria K.C."/>
            <person name="Allen S.E."/>
            <person name="Farag S."/>
            <person name="Shank E.A."/>
            <person name="Bowers A."/>
        </authorList>
    </citation>
    <scope>NUCLEOTIDE SEQUENCE [LARGE SCALE GENOMIC DNA]</scope>
    <source>
        <strain evidence="1 2">AFS085496</strain>
    </source>
</reference>
<evidence type="ECO:0000313" key="2">
    <source>
        <dbReference type="Proteomes" id="UP000224003"/>
    </source>
</evidence>
<dbReference type="RefSeq" id="WP_098517447.1">
    <property type="nucleotide sequence ID" value="NZ_NUVX01000067.1"/>
</dbReference>
<evidence type="ECO:0000313" key="1">
    <source>
        <dbReference type="EMBL" id="PFJ31894.1"/>
    </source>
</evidence>
<dbReference type="Proteomes" id="UP000224003">
    <property type="component" value="Unassembled WGS sequence"/>
</dbReference>
<accession>A0A9X6ZQK6</accession>
<comment type="caution">
    <text evidence="1">The sequence shown here is derived from an EMBL/GenBank/DDBJ whole genome shotgun (WGS) entry which is preliminary data.</text>
</comment>
<sequence length="98" mass="11159">MMKLSENATYQVVEEIADIILGVEFSEEDIKKYGLVSTAIFVSYDLEGNFQCTSICGEGLTVDWCLTDEELEQLFQHIDENGFKDELLKQINEPSIRS</sequence>